<dbReference type="GeneTree" id="ENSGT00940000158396"/>
<reference evidence="14" key="2">
    <citation type="submission" date="2025-08" db="UniProtKB">
        <authorList>
            <consortium name="Ensembl"/>
        </authorList>
    </citation>
    <scope>IDENTIFICATION</scope>
</reference>
<dbReference type="GO" id="GO:0042554">
    <property type="term" value="P:superoxide anion generation"/>
    <property type="evidence" value="ECO:0007669"/>
    <property type="project" value="TreeGrafter"/>
</dbReference>
<dbReference type="PANTHER" id="PTHR15706">
    <property type="entry name" value="SH3 MULTIPLE DOMAIN"/>
    <property type="match status" value="1"/>
</dbReference>
<feature type="domain" description="SH3" evidence="12">
    <location>
        <begin position="129"/>
        <end position="188"/>
    </location>
</feature>
<dbReference type="InterPro" id="IPR051228">
    <property type="entry name" value="NADPH_Oxidase/PX-Domain"/>
</dbReference>
<dbReference type="InterPro" id="IPR036028">
    <property type="entry name" value="SH3-like_dom_sf"/>
</dbReference>
<evidence type="ECO:0000256" key="7">
    <source>
        <dbReference type="ARBA" id="ARBA00022737"/>
    </source>
</evidence>
<dbReference type="GO" id="GO:0002102">
    <property type="term" value="C:podosome"/>
    <property type="evidence" value="ECO:0007669"/>
    <property type="project" value="UniProtKB-SubCell"/>
</dbReference>
<dbReference type="InterPro" id="IPR037961">
    <property type="entry name" value="SH3PXD2_PX"/>
</dbReference>
<sequence>MPPRRSIVEVKVLDVQKRRVPNKHYVYIIRVTWSSGNTEAIYRRYSKFFDLQMQMLDKFPMEGGQKDPKQRIIPFLPGKILFRRSHIRDVAVKRLIPIDEYCKALIQLPPYISQCFISAGGDLTSVDPMVLEQYVVVADYQKQESSEISLSVGQVVDIIEKNESGWWFVSTAEEQGWVPATCLEGQDGMQDEFSLQPEEGRKELEPRACRRDLCWSSPMWGPPYPAHPCPSASAPKSQWLAGSGHEAKAKGVGADDKAALS</sequence>
<organism evidence="14 15">
    <name type="scientific">Ursus americanus</name>
    <name type="common">American black bear</name>
    <name type="synonym">Euarctos americanus</name>
    <dbReference type="NCBI Taxonomy" id="9643"/>
    <lineage>
        <taxon>Eukaryota</taxon>
        <taxon>Metazoa</taxon>
        <taxon>Chordata</taxon>
        <taxon>Craniata</taxon>
        <taxon>Vertebrata</taxon>
        <taxon>Euteleostomi</taxon>
        <taxon>Mammalia</taxon>
        <taxon>Eutheria</taxon>
        <taxon>Laurasiatheria</taxon>
        <taxon>Carnivora</taxon>
        <taxon>Caniformia</taxon>
        <taxon>Ursidae</taxon>
        <taxon>Ursus</taxon>
    </lineage>
</organism>
<evidence type="ECO:0000256" key="8">
    <source>
        <dbReference type="ARBA" id="ARBA00022949"/>
    </source>
</evidence>
<evidence type="ECO:0000256" key="4">
    <source>
        <dbReference type="ARBA" id="ARBA00022443"/>
    </source>
</evidence>
<dbReference type="InterPro" id="IPR001452">
    <property type="entry name" value="SH3_domain"/>
</dbReference>
<dbReference type="GO" id="GO:0035091">
    <property type="term" value="F:phosphatidylinositol binding"/>
    <property type="evidence" value="ECO:0007669"/>
    <property type="project" value="InterPro"/>
</dbReference>
<evidence type="ECO:0000256" key="5">
    <source>
        <dbReference type="ARBA" id="ARBA00022490"/>
    </source>
</evidence>
<keyword evidence="6" id="KW-0597">Phosphoprotein</keyword>
<dbReference type="Ensembl" id="ENSUAMT00000040365.1">
    <property type="protein sequence ID" value="ENSUAMP00000036273.1"/>
    <property type="gene ID" value="ENSUAMG00000027488.1"/>
</dbReference>
<protein>
    <submittedName>
        <fullName evidence="14">SH3 and PX domains 2B</fullName>
    </submittedName>
</protein>
<dbReference type="Proteomes" id="UP000291022">
    <property type="component" value="Unassembled WGS sequence"/>
</dbReference>
<dbReference type="InterPro" id="IPR035477">
    <property type="entry name" value="SH3PXD2B_SH3_1"/>
</dbReference>
<evidence type="ECO:0000256" key="10">
    <source>
        <dbReference type="PROSITE-ProRule" id="PRU00192"/>
    </source>
</evidence>
<dbReference type="PANTHER" id="PTHR15706:SF26">
    <property type="entry name" value="SH3 AND PX DOMAIN-CONTAINING PROTEIN 2B"/>
    <property type="match status" value="1"/>
</dbReference>
<keyword evidence="5" id="KW-0963">Cytoplasm</keyword>
<dbReference type="PROSITE" id="PS50195">
    <property type="entry name" value="PX"/>
    <property type="match status" value="1"/>
</dbReference>
<reference evidence="14" key="3">
    <citation type="submission" date="2025-09" db="UniProtKB">
        <authorList>
            <consortium name="Ensembl"/>
        </authorList>
    </citation>
    <scope>IDENTIFICATION</scope>
</reference>
<feature type="region of interest" description="Disordered" evidence="11">
    <location>
        <begin position="225"/>
        <end position="261"/>
    </location>
</feature>
<evidence type="ECO:0000313" key="15">
    <source>
        <dbReference type="Proteomes" id="UP000291022"/>
    </source>
</evidence>
<dbReference type="FunFam" id="3.30.1520.10:FF:000005">
    <property type="entry name" value="SH3 and PX domain-containing protein 2B"/>
    <property type="match status" value="1"/>
</dbReference>
<keyword evidence="9" id="KW-0966">Cell projection</keyword>
<dbReference type="CDD" id="cd06888">
    <property type="entry name" value="PX_FISH"/>
    <property type="match status" value="1"/>
</dbReference>
<gene>
    <name evidence="14" type="primary">SH3PXD2B</name>
</gene>
<evidence type="ECO:0000259" key="12">
    <source>
        <dbReference type="PROSITE" id="PS50002"/>
    </source>
</evidence>
<dbReference type="PROSITE" id="PS50002">
    <property type="entry name" value="SH3"/>
    <property type="match status" value="1"/>
</dbReference>
<dbReference type="SUPFAM" id="SSF50044">
    <property type="entry name" value="SH3-domain"/>
    <property type="match status" value="1"/>
</dbReference>
<dbReference type="SMART" id="SM00312">
    <property type="entry name" value="PX"/>
    <property type="match status" value="1"/>
</dbReference>
<comment type="subcellular location">
    <subcellularLocation>
        <location evidence="1">Cell projection</location>
        <location evidence="1">Podosome</location>
    </subcellularLocation>
    <subcellularLocation>
        <location evidence="2">Cytoplasm</location>
    </subcellularLocation>
</comment>
<keyword evidence="8" id="KW-0965">Cell junction</keyword>
<evidence type="ECO:0000256" key="2">
    <source>
        <dbReference type="ARBA" id="ARBA00004496"/>
    </source>
</evidence>
<name>A0A452STW0_URSAM</name>
<dbReference type="FunFam" id="2.30.30.40:FF:000082">
    <property type="entry name" value="SH3 and PX domain-containing protein 2B"/>
    <property type="match status" value="1"/>
</dbReference>
<evidence type="ECO:0000313" key="14">
    <source>
        <dbReference type="Ensembl" id="ENSUAMP00000036273.1"/>
    </source>
</evidence>
<evidence type="ECO:0000259" key="13">
    <source>
        <dbReference type="PROSITE" id="PS50195"/>
    </source>
</evidence>
<evidence type="ECO:0000256" key="3">
    <source>
        <dbReference type="ARBA" id="ARBA00009628"/>
    </source>
</evidence>
<dbReference type="GO" id="GO:0016176">
    <property type="term" value="F:superoxide-generating NADPH oxidase activator activity"/>
    <property type="evidence" value="ECO:0007669"/>
    <property type="project" value="TreeGrafter"/>
</dbReference>
<evidence type="ECO:0000256" key="6">
    <source>
        <dbReference type="ARBA" id="ARBA00022553"/>
    </source>
</evidence>
<proteinExistence type="inferred from homology"/>
<dbReference type="InterPro" id="IPR036871">
    <property type="entry name" value="PX_dom_sf"/>
</dbReference>
<evidence type="ECO:0000256" key="9">
    <source>
        <dbReference type="ARBA" id="ARBA00023273"/>
    </source>
</evidence>
<feature type="compositionally biased region" description="Basic and acidic residues" evidence="11">
    <location>
        <begin position="245"/>
        <end position="261"/>
    </location>
</feature>
<evidence type="ECO:0000256" key="1">
    <source>
        <dbReference type="ARBA" id="ARBA00004188"/>
    </source>
</evidence>
<reference evidence="15" key="1">
    <citation type="submission" date="2016-06" db="EMBL/GenBank/DDBJ databases">
        <title>De novo assembly and RNA-Seq shows season-dependent expression and editing in black bear kidneys.</title>
        <authorList>
            <person name="Korstanje R."/>
            <person name="Srivastava A."/>
            <person name="Sarsani V.K."/>
            <person name="Sheehan S.M."/>
            <person name="Seger R.L."/>
            <person name="Barter M.E."/>
            <person name="Lindqvist C."/>
            <person name="Brody L.C."/>
            <person name="Mullikin J.C."/>
        </authorList>
    </citation>
    <scope>NUCLEOTIDE SEQUENCE [LARGE SCALE GENOMIC DNA]</scope>
</reference>
<dbReference type="SUPFAM" id="SSF64268">
    <property type="entry name" value="PX domain"/>
    <property type="match status" value="1"/>
</dbReference>
<dbReference type="CDD" id="cd12075">
    <property type="entry name" value="SH3_Tks4_1"/>
    <property type="match status" value="1"/>
</dbReference>
<dbReference type="SMART" id="SM00326">
    <property type="entry name" value="SH3"/>
    <property type="match status" value="1"/>
</dbReference>
<evidence type="ECO:0000256" key="11">
    <source>
        <dbReference type="SAM" id="MobiDB-lite"/>
    </source>
</evidence>
<accession>A0A452STW0</accession>
<dbReference type="Pfam" id="PF00018">
    <property type="entry name" value="SH3_1"/>
    <property type="match status" value="1"/>
</dbReference>
<dbReference type="Gene3D" id="2.30.30.40">
    <property type="entry name" value="SH3 Domains"/>
    <property type="match status" value="1"/>
</dbReference>
<keyword evidence="7" id="KW-0677">Repeat</keyword>
<keyword evidence="15" id="KW-1185">Reference proteome</keyword>
<dbReference type="Pfam" id="PF00787">
    <property type="entry name" value="PX"/>
    <property type="match status" value="1"/>
</dbReference>
<feature type="domain" description="PX" evidence="13">
    <location>
        <begin position="5"/>
        <end position="147"/>
    </location>
</feature>
<dbReference type="GO" id="GO:0005737">
    <property type="term" value="C:cytoplasm"/>
    <property type="evidence" value="ECO:0007669"/>
    <property type="project" value="UniProtKB-SubCell"/>
</dbReference>
<dbReference type="AlphaFoldDB" id="A0A452STW0"/>
<dbReference type="InterPro" id="IPR001683">
    <property type="entry name" value="PX_dom"/>
</dbReference>
<dbReference type="Gene3D" id="3.30.1520.10">
    <property type="entry name" value="Phox-like domain"/>
    <property type="match status" value="1"/>
</dbReference>
<comment type="similarity">
    <text evidence="3">Belongs to the SH3PXD2 family.</text>
</comment>
<keyword evidence="4 10" id="KW-0728">SH3 domain</keyword>